<feature type="region of interest" description="Disordered" evidence="5">
    <location>
        <begin position="19"/>
        <end position="112"/>
    </location>
</feature>
<gene>
    <name evidence="7" type="ORF">PSALAMII_LOCUS3261</name>
</gene>
<feature type="compositionally biased region" description="Pro residues" evidence="5">
    <location>
        <begin position="90"/>
        <end position="102"/>
    </location>
</feature>
<dbReference type="SUPFAM" id="SSF54001">
    <property type="entry name" value="Cysteine proteinases"/>
    <property type="match status" value="1"/>
</dbReference>
<dbReference type="Proteomes" id="UP001152649">
    <property type="component" value="Unassembled WGS sequence"/>
</dbReference>
<dbReference type="EMBL" id="CAJVPG010000111">
    <property type="protein sequence ID" value="CAG8353203.1"/>
    <property type="molecule type" value="Genomic_DNA"/>
</dbReference>
<evidence type="ECO:0000313" key="8">
    <source>
        <dbReference type="Proteomes" id="UP001152649"/>
    </source>
</evidence>
<reference evidence="7" key="1">
    <citation type="submission" date="2021-07" db="EMBL/GenBank/DDBJ databases">
        <authorList>
            <person name="Branca A.L. A."/>
        </authorList>
    </citation>
    <scope>NUCLEOTIDE SEQUENCE</scope>
</reference>
<keyword evidence="3" id="KW-0378">Hydrolase</keyword>
<keyword evidence="8" id="KW-1185">Reference proteome</keyword>
<proteinExistence type="inferred from homology"/>
<keyword evidence="4" id="KW-0788">Thiol protease</keyword>
<evidence type="ECO:0000256" key="4">
    <source>
        <dbReference type="ARBA" id="ARBA00022807"/>
    </source>
</evidence>
<evidence type="ECO:0000256" key="2">
    <source>
        <dbReference type="ARBA" id="ARBA00022670"/>
    </source>
</evidence>
<comment type="similarity">
    <text evidence="1">Belongs to the peptidase C48 family.</text>
</comment>
<organism evidence="7 8">
    <name type="scientific">Penicillium salamii</name>
    <dbReference type="NCBI Taxonomy" id="1612424"/>
    <lineage>
        <taxon>Eukaryota</taxon>
        <taxon>Fungi</taxon>
        <taxon>Dikarya</taxon>
        <taxon>Ascomycota</taxon>
        <taxon>Pezizomycotina</taxon>
        <taxon>Eurotiomycetes</taxon>
        <taxon>Eurotiomycetidae</taxon>
        <taxon>Eurotiales</taxon>
        <taxon>Aspergillaceae</taxon>
        <taxon>Penicillium</taxon>
    </lineage>
</organism>
<dbReference type="Pfam" id="PF02902">
    <property type="entry name" value="Peptidase_C48"/>
    <property type="match status" value="1"/>
</dbReference>
<dbReference type="InterPro" id="IPR038765">
    <property type="entry name" value="Papain-like_cys_pep_sf"/>
</dbReference>
<dbReference type="PROSITE" id="PS50600">
    <property type="entry name" value="ULP_PROTEASE"/>
    <property type="match status" value="1"/>
</dbReference>
<dbReference type="PANTHER" id="PTHR12606">
    <property type="entry name" value="SENTRIN/SUMO-SPECIFIC PROTEASE"/>
    <property type="match status" value="1"/>
</dbReference>
<evidence type="ECO:0000256" key="5">
    <source>
        <dbReference type="SAM" id="MobiDB-lite"/>
    </source>
</evidence>
<dbReference type="Gene3D" id="3.40.395.10">
    <property type="entry name" value="Adenoviral Proteinase, Chain A"/>
    <property type="match status" value="1"/>
</dbReference>
<protein>
    <recommendedName>
        <fullName evidence="6">Ubiquitin-like protease family profile domain-containing protein</fullName>
    </recommendedName>
</protein>
<feature type="domain" description="Ubiquitin-like protease family profile" evidence="6">
    <location>
        <begin position="216"/>
        <end position="386"/>
    </location>
</feature>
<accession>A0A9W4ISF4</accession>
<comment type="caution">
    <text evidence="7">The sequence shown here is derived from an EMBL/GenBank/DDBJ whole genome shotgun (WGS) entry which is preliminary data.</text>
</comment>
<dbReference type="AlphaFoldDB" id="A0A9W4ISF4"/>
<dbReference type="GO" id="GO:0006508">
    <property type="term" value="P:proteolysis"/>
    <property type="evidence" value="ECO:0007669"/>
    <property type="project" value="UniProtKB-KW"/>
</dbReference>
<dbReference type="GO" id="GO:0016926">
    <property type="term" value="P:protein desumoylation"/>
    <property type="evidence" value="ECO:0007669"/>
    <property type="project" value="TreeGrafter"/>
</dbReference>
<name>A0A9W4ISF4_9EURO</name>
<evidence type="ECO:0000256" key="1">
    <source>
        <dbReference type="ARBA" id="ARBA00005234"/>
    </source>
</evidence>
<evidence type="ECO:0000256" key="3">
    <source>
        <dbReference type="ARBA" id="ARBA00022801"/>
    </source>
</evidence>
<dbReference type="GO" id="GO:0005634">
    <property type="term" value="C:nucleus"/>
    <property type="evidence" value="ECO:0007669"/>
    <property type="project" value="TreeGrafter"/>
</dbReference>
<evidence type="ECO:0000313" key="7">
    <source>
        <dbReference type="EMBL" id="CAG8353203.1"/>
    </source>
</evidence>
<dbReference type="GO" id="GO:0016929">
    <property type="term" value="F:deSUMOylase activity"/>
    <property type="evidence" value="ECO:0007669"/>
    <property type="project" value="TreeGrafter"/>
</dbReference>
<evidence type="ECO:0000259" key="6">
    <source>
        <dbReference type="PROSITE" id="PS50600"/>
    </source>
</evidence>
<dbReference type="OrthoDB" id="1939479at2759"/>
<dbReference type="PANTHER" id="PTHR12606:SF141">
    <property type="entry name" value="GH15225P-RELATED"/>
    <property type="match status" value="1"/>
</dbReference>
<sequence>MTLPKERSRVLTLFLDTNVPDISLPGAFPLTPPESPSLKPIDPHAETTEEAETPPQEWESMDIDVRTQPPLVTDLGPHLHPRWHPDRSRPPTPKRTPPPSPPKPRRVPDDRMEIDDPWQSHAQEYAKIRHGPVSAVQLFKANPKPIPPNRIQSWYARDFEKLEKERLARELEGKRPSRVIPCGQPVRSLSPKWLTKVQNAVQCAQSQVIAKSLAGDEICQKDIITCVRPMAWLNDEIINSYLAFIVHYLRQFNGNLGPNDRPRFHSFNTFFYSNLRDKGYQSVARWARRAKIGGESLLDVDTVFIPVHEVNHWTLMVVRPVDRTIEYYDSLGSVGSHQVKLIKSWLRGELGSKFKEEEWTVLASVSSRQDNMSDCGVFLLINAKAIALGIEPTAFGPSHTSLLRKKIVAEIMNGGLHGEFIPQDTTGTLLL</sequence>
<dbReference type="InterPro" id="IPR003653">
    <property type="entry name" value="Peptidase_C48_C"/>
</dbReference>
<keyword evidence="2" id="KW-0645">Protease</keyword>